<feature type="compositionally biased region" description="Low complexity" evidence="1">
    <location>
        <begin position="48"/>
        <end position="58"/>
    </location>
</feature>
<protein>
    <recommendedName>
        <fullName evidence="4">DdrB-like domain-containing protein</fullName>
    </recommendedName>
</protein>
<dbReference type="EMBL" id="JAOVZR010000001">
    <property type="protein sequence ID" value="MCY0148303.1"/>
    <property type="molecule type" value="Genomic_DNA"/>
</dbReference>
<feature type="compositionally biased region" description="Basic and acidic residues" evidence="1">
    <location>
        <begin position="676"/>
        <end position="700"/>
    </location>
</feature>
<organism evidence="2 3">
    <name type="scientific">Hoeflea algicola</name>
    <dbReference type="NCBI Taxonomy" id="2983763"/>
    <lineage>
        <taxon>Bacteria</taxon>
        <taxon>Pseudomonadati</taxon>
        <taxon>Pseudomonadota</taxon>
        <taxon>Alphaproteobacteria</taxon>
        <taxon>Hyphomicrobiales</taxon>
        <taxon>Rhizobiaceae</taxon>
        <taxon>Hoeflea</taxon>
    </lineage>
</organism>
<dbReference type="Proteomes" id="UP001073227">
    <property type="component" value="Unassembled WGS sequence"/>
</dbReference>
<feature type="region of interest" description="Disordered" evidence="1">
    <location>
        <begin position="34"/>
        <end position="58"/>
    </location>
</feature>
<dbReference type="RefSeq" id="WP_267653874.1">
    <property type="nucleotide sequence ID" value="NZ_JAOVZR010000001.1"/>
</dbReference>
<accession>A0ABT3Z961</accession>
<keyword evidence="3" id="KW-1185">Reference proteome</keyword>
<evidence type="ECO:0008006" key="4">
    <source>
        <dbReference type="Google" id="ProtNLM"/>
    </source>
</evidence>
<evidence type="ECO:0000256" key="1">
    <source>
        <dbReference type="SAM" id="MobiDB-lite"/>
    </source>
</evidence>
<evidence type="ECO:0000313" key="3">
    <source>
        <dbReference type="Proteomes" id="UP001073227"/>
    </source>
</evidence>
<feature type="region of interest" description="Disordered" evidence="1">
    <location>
        <begin position="676"/>
        <end position="703"/>
    </location>
</feature>
<proteinExistence type="predicted"/>
<gene>
    <name evidence="2" type="ORF">OEG84_11425</name>
</gene>
<reference evidence="2" key="1">
    <citation type="submission" date="2022-10" db="EMBL/GenBank/DDBJ databases">
        <title>Hoeflea sp. G2-23, isolated from marine algae.</title>
        <authorList>
            <person name="Kristyanto S."/>
            <person name="Kim J.M."/>
            <person name="Jeon C.O."/>
        </authorList>
    </citation>
    <scope>NUCLEOTIDE SEQUENCE</scope>
    <source>
        <strain evidence="2">G2-23</strain>
    </source>
</reference>
<comment type="caution">
    <text evidence="2">The sequence shown here is derived from an EMBL/GenBank/DDBJ whole genome shotgun (WGS) entry which is preliminary data.</text>
</comment>
<sequence>MTEIEAPDGSIVEFPDGTPDDVIIRAMKQAYPAPAAAQPAPEDARGVPAAAPAPATPAAEPSMADMIMDGAGAVGGVLDQGARGVAEGVTNILGLPRMLMEGKNYLVGRGLSAVGVPEDTADFIANLDPSRFLLPSAEGMQHAGDSVNNAIADTVGVNRPQTEPDNVAERFSNRIGQEIGAGGLMAGGVLGKAASMRAALGEAAPAAARSGGKLSQMFIEPAVVNPGTYLGKEMSAATAAGAGAATANEVFPDSPYADLAGAVLGVGGASLGGKAVRSIGEMGKAVMGSPGYVDDVVRNSVADRLVEAAGVRAAPGQAPDTTDLVNSIMDGPRIDQQIPGARESLADRTRNPGIGSLEYSRQSGPNAGEFNARRQQNARAVDTAISANAPDGNPANLRSELALERDRQITDASTLATNAQDDAARAVEPITPKGTASMRGNTVRAALEEARDAARARTSAAYQNADITGQPIEAEGLINAIDSVTSRMPQADQANLPEALIGRLQRLGDDPATMAEATALRSELQQMGVAASKKPGGRNEARVLGQVEAAVDDFIFGNLPSDQQGALREARAARHAEGSSFDRVGDPVQRALAQNDAGYKLGDENVAKSFTRTQAMDRLFQEADTPETRAAIRDEMLTSADTSRADKLQSFIDTNSEQIERFPGLRDELSQVAKARGDEATAAARKTDLERTLGTDEKPGRSTVGKYLQYSDANSDKAIREVLSAKDPKAAADELLTFVGDDPAAVQGARKALWENMSKAARRTGETTKDVTGAQEWMPEKLKNWLADPRNREVAERFYKDDPEHITNLQKIADALQGLDLRNSAKVPNNSGTAQSALPSVETLGSMGLAYKRGQIGPAFIVTRLGAVIARRSVKAARAGAIEKMLDDALLNPDAAALLLKENNPANRAALARRAKTWFGAEAAKIMNALSADDETDMEKAVNGR</sequence>
<evidence type="ECO:0000313" key="2">
    <source>
        <dbReference type="EMBL" id="MCY0148303.1"/>
    </source>
</evidence>
<name>A0ABT3Z961_9HYPH</name>